<dbReference type="EMBL" id="JACYTR010000008">
    <property type="protein sequence ID" value="MBD8525375.1"/>
    <property type="molecule type" value="Genomic_DNA"/>
</dbReference>
<feature type="region of interest" description="Disordered" evidence="8">
    <location>
        <begin position="1343"/>
        <end position="1377"/>
    </location>
</feature>
<dbReference type="Pfam" id="PF00698">
    <property type="entry name" value="Acyl_transf_1"/>
    <property type="match status" value="1"/>
</dbReference>
<keyword evidence="10" id="KW-0012">Acyltransferase</keyword>
<dbReference type="GO" id="GO:0005737">
    <property type="term" value="C:cytoplasm"/>
    <property type="evidence" value="ECO:0007669"/>
    <property type="project" value="InterPro"/>
</dbReference>
<accession>A0AAW3ZGW8</accession>
<dbReference type="Pfam" id="PF00109">
    <property type="entry name" value="ketoacyl-synt"/>
    <property type="match status" value="2"/>
</dbReference>
<dbReference type="Proteomes" id="UP000613768">
    <property type="component" value="Unassembled WGS sequence"/>
</dbReference>
<dbReference type="InterPro" id="IPR020841">
    <property type="entry name" value="PKS_Beta-ketoAc_synthase_dom"/>
</dbReference>
<dbReference type="GO" id="GO:0006633">
    <property type="term" value="P:fatty acid biosynthetic process"/>
    <property type="evidence" value="ECO:0007669"/>
    <property type="project" value="UniProtKB-KW"/>
</dbReference>
<dbReference type="SUPFAM" id="SSF54637">
    <property type="entry name" value="Thioesterase/thiol ester dehydrase-isomerase"/>
    <property type="match status" value="4"/>
</dbReference>
<dbReference type="InterPro" id="IPR016039">
    <property type="entry name" value="Thiolase-like"/>
</dbReference>
<dbReference type="Gene3D" id="3.40.366.10">
    <property type="entry name" value="Malonyl-Coenzyme A Acyl Carrier Protein, domain 2"/>
    <property type="match status" value="1"/>
</dbReference>
<evidence type="ECO:0000256" key="8">
    <source>
        <dbReference type="SAM" id="MobiDB-lite"/>
    </source>
</evidence>
<dbReference type="InterPro" id="IPR052568">
    <property type="entry name" value="PKS-FAS_Synthase"/>
</dbReference>
<comment type="pathway">
    <text evidence="1">Lipid metabolism; fatty acid biosynthesis.</text>
</comment>
<protein>
    <submittedName>
        <fullName evidence="10">Acyltransferase domain-containing protein</fullName>
    </submittedName>
</protein>
<dbReference type="PROSITE" id="PS52004">
    <property type="entry name" value="KS3_2"/>
    <property type="match status" value="1"/>
</dbReference>
<dbReference type="PANTHER" id="PTHR43074">
    <property type="entry name" value="OMEGA-3 POLYUNSATURATED FATTY ACID SYNTHASE PFAB-RELATED"/>
    <property type="match status" value="1"/>
</dbReference>
<dbReference type="GO" id="GO:0016746">
    <property type="term" value="F:acyltransferase activity"/>
    <property type="evidence" value="ECO:0007669"/>
    <property type="project" value="UniProtKB-KW"/>
</dbReference>
<evidence type="ECO:0000256" key="3">
    <source>
        <dbReference type="ARBA" id="ARBA00022516"/>
    </source>
</evidence>
<dbReference type="InterPro" id="IPR014030">
    <property type="entry name" value="Ketoacyl_synth_N"/>
</dbReference>
<sequence>MNSARNHRFAPVAIVGRACVLPGALSPEALWQAVAAGRDLVQSVPDQRWKVSRDQVLCSADSPQPDRCWSDRGGYVQGFESVWNPSGFAVPATELEGLDTLFHWVLHCARLALAEAKSVDITRSGAVFGNLGFPSEQMAAYAESVWTGRGQIDPRNRFMASGAADLLQRALRLGVGSHCLDAACASSLYALKLACDRLQEGSADLMLAGAVQRADDLFLHQGFAALNALSRSGRSRPFHRDADGLLPAEGAAFFALKRLQDARRDGDTIHGVIRGIGLSNDGRGKGLLVPDEAGQRRAIRSAFQGSGLIPSDVAMLECHATGTTVGDATELRSTAAEYAGVEQLPIGSLKSNLGHLITTAGAAGLIKVLEAMRAGERPPTLHVDQINPSLANTPFRLLTKREAWPATAPRVAAVSAFGFGGNNAHLLVSEDHPSIEPGEMERPSGRIALVALACRAAGCTDRKQFANALFGSEHPRKDDSEAAIELCVDGLRLPPKDLQQTLPQQLAVLQLARAALDEAGVTSGTETAVYIGMEPDPEVARYGLRWRCGDTRSAQRDAIVPALQSAAVLGCMPNIPANRLNSQFDLLGPGFTVQAGLDSGLVGLQLALSSLRRREVDAAVVGAVDFSNEPVHIAASEALGLPLPAADAAVVGVLKRFEDAERDGNRILAIFDPPSDPVSREQVRDVVPDLAHRFGHAYAAQGLLNAMASVLMLHHRRRGDGKPWLPEAARQIQLELGSSAEAMSESRSHYPAASRNQQLFVFAADDRQGLIDALRADRHAQEPLPRNLAMRGPWAGKDRLPNPTPALPEHRGGSSGAPAGARKSVRIDLSPRERVWGSGRAQLRETGEQARLTIVCPPDRFDTLRQQAIEQLQSGQITTPGIYYRERPLTGGLAFAFTGAGAAYHGMGAELLAQLPELMDRLAKESPDLAKGLDWAYRDPDQTPTALQQLQGASALSQIHADLSQNLLRLQADAWLGYSSGETNALFAADVWRDADGLMRDMHASALMEREIGGRFDAVSRAWGRAVQWQNWSVLAPLEQVRAAVELEADVHVAIIHSEAECIIAGDADGCARVVERIGRSHCLRMSYALAVHVPELQVVEQEWLSLHRRESQPPRSGRLYSSAWGESYEADSERCAQAILQQALNPLDLRPAILRAWDDGIRIFIEHGPGSSYARAIRAALDDRDALVLSLDRKGQGVDAVLHVAAALIAAGVDVCLDALQSEQQPAHKEGRWLRFDAHPAPVRLAIDSPKAVDGRQRMLPAPPLPSVLRVDARDHHALEPLSRGRTAESPALRCPYPGTSLCEAPGQAKIGSLTPPRPSPNIGEGVPGHQPVRENQCASISPARGEGLGRGGEARKLDQTRPVVSPAQQSAATANSTIDSTALIQWRAHQQTLAQLQAKFLRRQAEAHQHFLALRERATQQLLQAAGQGGMSAGLMLGATTTREPRVEQGPAPVVAAQLTQPTQHVVSPSCRADVASNDARPTTKPVEQLAKAPQLAHSPTGPRFSRDQLLIHAGGAISSLFGDKFKHQDAYARQVRMPLPPLLLADRVTGIDAEPDSMRTGRIWTETDVRPDAWYLHHGRMPAGVMIEAGQADLMLISYLGVDRFNRGERVYRLLGCELTYHGDLPAVGETLRFEIELDGHAVQGDVRLMFFHYDCHNGDRLQLSVRKGQAGFFSDQELAESAGCLWSPADQKIVESPQLDPPAVACTRSRFDRNQLEAFAQGDAYGCFGPGFELAQTHTRSPNIQSGPMLLQDRITDLDCQGGPWGRGYLRAELDVRPDHWFFDGHFKNDPCMPGTLMFEGCLQMLAFYLAAGGHTLKRDGWRFQPVPELPYQLQCRGQVLPSSKRLVTEVFVEELIAGPMPTVYADLLCTVDGLKAFHARRVALQLVPDWPFVPEAVRFPPSPLAGEGLGDRGERCSTEIPLSPTPLPPGERGSMTNTHFGNSGRPVAEVGGFRFDHNSLLACAAGRPSQAFGPMYQRFDGPTRVARLPSPPYHFISRIAEVQGPIGVMQAGARVVAEYDLPESVWYLEHNGCRRMPFAVLLEAALQPCGWLSSYVGSALTVDSELCFRNLDGEGRVLAELEGGAGTLRTEVELLAVSATAGMIIETFRVRCSLDERSVYELNTVFGFFPPEALAAQAGLPKLELHNELFNRPANCQRDLAELALENVGRDGLALPARMLRMIDTLQGYWPDAGTAGLGQLRAMKQFDANDWFFKAHFFQDPVQPGSLGLEALLQLLQVYVIETGIAAGMPNPRFQCIALDQPHQWKYRGQVLPHHKQVHTTLEITALEREPGSVLVVATGSLWADGQRIYEASGLAVRVTG</sequence>
<evidence type="ECO:0000313" key="10">
    <source>
        <dbReference type="EMBL" id="MBD8525375.1"/>
    </source>
</evidence>
<dbReference type="SMART" id="SM00825">
    <property type="entry name" value="PKS_KS"/>
    <property type="match status" value="1"/>
</dbReference>
<feature type="compositionally biased region" description="Polar residues" evidence="8">
    <location>
        <begin position="1368"/>
        <end position="1377"/>
    </location>
</feature>
<keyword evidence="7" id="KW-0456">Lyase</keyword>
<keyword evidence="6" id="KW-0275">Fatty acid biosynthesis</keyword>
<dbReference type="PANTHER" id="PTHR43074:SF1">
    <property type="entry name" value="BETA-KETOACYL SYNTHASE FAMILY PROTEIN-RELATED"/>
    <property type="match status" value="1"/>
</dbReference>
<dbReference type="SUPFAM" id="SSF53901">
    <property type="entry name" value="Thiolase-like"/>
    <property type="match status" value="2"/>
</dbReference>
<dbReference type="SUPFAM" id="SSF52151">
    <property type="entry name" value="FabD/lysophospholipase-like"/>
    <property type="match status" value="1"/>
</dbReference>
<dbReference type="InterPro" id="IPR016035">
    <property type="entry name" value="Acyl_Trfase/lysoPLipase"/>
</dbReference>
<gene>
    <name evidence="10" type="ORF">IFO71_06425</name>
</gene>
<dbReference type="GO" id="GO:0019171">
    <property type="term" value="F:(3R)-hydroxyacyl-[acyl-carrier-protein] dehydratase activity"/>
    <property type="evidence" value="ECO:0007669"/>
    <property type="project" value="InterPro"/>
</dbReference>
<reference evidence="10 11" key="1">
    <citation type="submission" date="2020-09" db="EMBL/GenBank/DDBJ databases">
        <title>Pseudoxanthomonas sp. CAU 1598 isolated from sand of Yaerae Beach.</title>
        <authorList>
            <person name="Kim W."/>
        </authorList>
    </citation>
    <scope>NUCLEOTIDE SEQUENCE [LARGE SCALE GENOMIC DNA]</scope>
    <source>
        <strain evidence="10 11">CAU 1598</strain>
    </source>
</reference>
<proteinExistence type="inferred from homology"/>
<keyword evidence="3" id="KW-0444">Lipid biosynthesis</keyword>
<dbReference type="CDD" id="cd01287">
    <property type="entry name" value="FabA"/>
    <property type="match status" value="1"/>
</dbReference>
<evidence type="ECO:0000256" key="2">
    <source>
        <dbReference type="ARBA" id="ARBA00006714"/>
    </source>
</evidence>
<dbReference type="Gene3D" id="3.30.70.3290">
    <property type="match status" value="1"/>
</dbReference>
<evidence type="ECO:0000313" key="11">
    <source>
        <dbReference type="Proteomes" id="UP000613768"/>
    </source>
</evidence>
<keyword evidence="4" id="KW-0276">Fatty acid metabolism</keyword>
<evidence type="ECO:0000256" key="1">
    <source>
        <dbReference type="ARBA" id="ARBA00005194"/>
    </source>
</evidence>
<keyword evidence="10" id="KW-0808">Transferase</keyword>
<evidence type="ECO:0000256" key="7">
    <source>
        <dbReference type="ARBA" id="ARBA00023239"/>
    </source>
</evidence>
<dbReference type="Pfam" id="PF07977">
    <property type="entry name" value="FabA"/>
    <property type="match status" value="2"/>
</dbReference>
<feature type="region of interest" description="Disordered" evidence="8">
    <location>
        <begin position="782"/>
        <end position="824"/>
    </location>
</feature>
<evidence type="ECO:0000259" key="9">
    <source>
        <dbReference type="PROSITE" id="PS52004"/>
    </source>
</evidence>
<dbReference type="RefSeq" id="WP_192028715.1">
    <property type="nucleotide sequence ID" value="NZ_JACYTR010000008.1"/>
</dbReference>
<dbReference type="InterPro" id="IPR001227">
    <property type="entry name" value="Ac_transferase_dom_sf"/>
</dbReference>
<organism evidence="10 11">
    <name type="scientific">Pseudomarimonas arenosa</name>
    <dbReference type="NCBI Taxonomy" id="2774145"/>
    <lineage>
        <taxon>Bacteria</taxon>
        <taxon>Pseudomonadati</taxon>
        <taxon>Pseudomonadota</taxon>
        <taxon>Gammaproteobacteria</taxon>
        <taxon>Lysobacterales</taxon>
        <taxon>Lysobacteraceae</taxon>
        <taxon>Pseudomarimonas</taxon>
    </lineage>
</organism>
<dbReference type="Pfam" id="PF02801">
    <property type="entry name" value="Ketoacyl-synt_C"/>
    <property type="match status" value="1"/>
</dbReference>
<dbReference type="InterPro" id="IPR010083">
    <property type="entry name" value="FabA"/>
</dbReference>
<dbReference type="Gene3D" id="3.40.47.10">
    <property type="match status" value="2"/>
</dbReference>
<dbReference type="InterPro" id="IPR014043">
    <property type="entry name" value="Acyl_transferase_dom"/>
</dbReference>
<feature type="domain" description="Ketosynthase family 3 (KS3)" evidence="9">
    <location>
        <begin position="9"/>
        <end position="430"/>
    </location>
</feature>
<comment type="caution">
    <text evidence="10">The sequence shown here is derived from an EMBL/GenBank/DDBJ whole genome shotgun (WGS) entry which is preliminary data.</text>
</comment>
<evidence type="ECO:0000256" key="6">
    <source>
        <dbReference type="ARBA" id="ARBA00023160"/>
    </source>
</evidence>
<dbReference type="InterPro" id="IPR013114">
    <property type="entry name" value="FabA_FabZ"/>
</dbReference>
<name>A0AAW3ZGW8_9GAMM</name>
<evidence type="ECO:0000256" key="5">
    <source>
        <dbReference type="ARBA" id="ARBA00023098"/>
    </source>
</evidence>
<keyword evidence="5" id="KW-0443">Lipid metabolism</keyword>
<evidence type="ECO:0000256" key="4">
    <source>
        <dbReference type="ARBA" id="ARBA00022832"/>
    </source>
</evidence>
<comment type="similarity">
    <text evidence="2">Belongs to the thioester dehydratase family. FabA subfamily.</text>
</comment>
<dbReference type="SMART" id="SM00827">
    <property type="entry name" value="PKS_AT"/>
    <property type="match status" value="1"/>
</dbReference>
<dbReference type="CDD" id="cd00833">
    <property type="entry name" value="PKS"/>
    <property type="match status" value="1"/>
</dbReference>
<keyword evidence="11" id="KW-1185">Reference proteome</keyword>
<dbReference type="Gene3D" id="3.10.129.10">
    <property type="entry name" value="Hotdog Thioesterase"/>
    <property type="match status" value="4"/>
</dbReference>
<dbReference type="InterPro" id="IPR029069">
    <property type="entry name" value="HotDog_dom_sf"/>
</dbReference>
<dbReference type="InterPro" id="IPR014031">
    <property type="entry name" value="Ketoacyl_synth_C"/>
</dbReference>